<dbReference type="GO" id="GO:1990904">
    <property type="term" value="C:ribonucleoprotein complex"/>
    <property type="evidence" value="ECO:0007669"/>
    <property type="project" value="UniProtKB-KW"/>
</dbReference>
<protein>
    <recommendedName>
        <fullName evidence="6">Large ribosomal subunit protein mL50</fullName>
    </recommendedName>
</protein>
<dbReference type="Proteomes" id="UP000247810">
    <property type="component" value="Unassembled WGS sequence"/>
</dbReference>
<gene>
    <name evidence="8" type="ORF">BO71DRAFT_399718</name>
</gene>
<dbReference type="EMBL" id="KZ825892">
    <property type="protein sequence ID" value="PYH93502.1"/>
    <property type="molecule type" value="Genomic_DNA"/>
</dbReference>
<dbReference type="Pfam" id="PF10501">
    <property type="entry name" value="Ribosomal_L50"/>
    <property type="match status" value="1"/>
</dbReference>
<comment type="subcellular location">
    <subcellularLocation>
        <location evidence="1">Mitochondrion</location>
    </subcellularLocation>
</comment>
<keyword evidence="4" id="KW-0496">Mitochondrion</keyword>
<evidence type="ECO:0000256" key="1">
    <source>
        <dbReference type="ARBA" id="ARBA00004173"/>
    </source>
</evidence>
<keyword evidence="3" id="KW-0689">Ribosomal protein</keyword>
<name>A0A319ERH2_9EURO</name>
<dbReference type="OrthoDB" id="6220758at2759"/>
<evidence type="ECO:0000256" key="7">
    <source>
        <dbReference type="SAM" id="MobiDB-lite"/>
    </source>
</evidence>
<dbReference type="InterPro" id="IPR018305">
    <property type="entry name" value="Ribosomal_m50"/>
</dbReference>
<sequence length="379" mass="42699">MRPSLRLLNLEVPSLQGPRALYVCSGCRQEARPRPIVARQFLRHASNADSLSERVRRKIWGTDNPPGVEDPYGGQGALERKFKNQQAQKQEQAPEPAPVEDLPLVDDSYEPATTWKGLERIGHLDRWNDAPRTEVDTYESFSLKKKIYKKGPLNLAAHQTAVEICMMHALDKPLLSICSVAEHEKPVFKMIWKCKIQPNGTWDKALEYPNQEAEKSLVYIFEQIGGQPAAPVAEEAAAEQTEEDTEALELVDFNEPVSQTPIAPFFGYQDARDPGCLTLPLTDADTKFAFLKRFSQLTGHYFPDPVIHQISTVQQAVAYVQGELKPKPKKLAEHLAENEGLQGMPNVKIFGKRRTTLHKDDEMGRKKIIEAELRARGLL</sequence>
<evidence type="ECO:0000256" key="2">
    <source>
        <dbReference type="ARBA" id="ARBA00008860"/>
    </source>
</evidence>
<proteinExistence type="inferred from homology"/>
<evidence type="ECO:0000256" key="5">
    <source>
        <dbReference type="ARBA" id="ARBA00023274"/>
    </source>
</evidence>
<feature type="compositionally biased region" description="Low complexity" evidence="7">
    <location>
        <begin position="85"/>
        <end position="94"/>
    </location>
</feature>
<evidence type="ECO:0000256" key="4">
    <source>
        <dbReference type="ARBA" id="ARBA00023128"/>
    </source>
</evidence>
<keyword evidence="9" id="KW-1185">Reference proteome</keyword>
<feature type="region of interest" description="Disordered" evidence="7">
    <location>
        <begin position="82"/>
        <end position="105"/>
    </location>
</feature>
<dbReference type="AlphaFoldDB" id="A0A319ERH2"/>
<dbReference type="STRING" id="1448320.A0A319ERH2"/>
<dbReference type="VEuPathDB" id="FungiDB:BO71DRAFT_399718"/>
<dbReference type="GO" id="GO:0005739">
    <property type="term" value="C:mitochondrion"/>
    <property type="evidence" value="ECO:0007669"/>
    <property type="project" value="UniProtKB-SubCell"/>
</dbReference>
<evidence type="ECO:0000313" key="8">
    <source>
        <dbReference type="EMBL" id="PYH93502.1"/>
    </source>
</evidence>
<reference evidence="8 9" key="1">
    <citation type="submission" date="2018-02" db="EMBL/GenBank/DDBJ databases">
        <title>The genomes of Aspergillus section Nigri reveals drivers in fungal speciation.</title>
        <authorList>
            <consortium name="DOE Joint Genome Institute"/>
            <person name="Vesth T.C."/>
            <person name="Nybo J."/>
            <person name="Theobald S."/>
            <person name="Brandl J."/>
            <person name="Frisvad J.C."/>
            <person name="Nielsen K.F."/>
            <person name="Lyhne E.K."/>
            <person name="Kogle M.E."/>
            <person name="Kuo A."/>
            <person name="Riley R."/>
            <person name="Clum A."/>
            <person name="Nolan M."/>
            <person name="Lipzen A."/>
            <person name="Salamov A."/>
            <person name="Henrissat B."/>
            <person name="Wiebenga A."/>
            <person name="De vries R.P."/>
            <person name="Grigoriev I.V."/>
            <person name="Mortensen U.H."/>
            <person name="Andersen M.R."/>
            <person name="Baker S.E."/>
        </authorList>
    </citation>
    <scope>NUCLEOTIDE SEQUENCE [LARGE SCALE GENOMIC DNA]</scope>
    <source>
        <strain evidence="8 9">CBS 707.79</strain>
    </source>
</reference>
<accession>A0A319ERH2</accession>
<comment type="similarity">
    <text evidence="2">Belongs to the mitochondrion-specific ribosomal protein mL50 family.</text>
</comment>
<dbReference type="GO" id="GO:0005840">
    <property type="term" value="C:ribosome"/>
    <property type="evidence" value="ECO:0007669"/>
    <property type="project" value="UniProtKB-KW"/>
</dbReference>
<evidence type="ECO:0000256" key="3">
    <source>
        <dbReference type="ARBA" id="ARBA00022980"/>
    </source>
</evidence>
<evidence type="ECO:0000313" key="9">
    <source>
        <dbReference type="Proteomes" id="UP000247810"/>
    </source>
</evidence>
<keyword evidence="5" id="KW-0687">Ribonucleoprotein</keyword>
<organism evidence="8 9">
    <name type="scientific">Aspergillus ellipticus CBS 707.79</name>
    <dbReference type="NCBI Taxonomy" id="1448320"/>
    <lineage>
        <taxon>Eukaryota</taxon>
        <taxon>Fungi</taxon>
        <taxon>Dikarya</taxon>
        <taxon>Ascomycota</taxon>
        <taxon>Pezizomycotina</taxon>
        <taxon>Eurotiomycetes</taxon>
        <taxon>Eurotiomycetidae</taxon>
        <taxon>Eurotiales</taxon>
        <taxon>Aspergillaceae</taxon>
        <taxon>Aspergillus</taxon>
        <taxon>Aspergillus subgen. Circumdati</taxon>
    </lineage>
</organism>
<evidence type="ECO:0000256" key="6">
    <source>
        <dbReference type="ARBA" id="ARBA00035183"/>
    </source>
</evidence>